<feature type="transmembrane region" description="Helical" evidence="6">
    <location>
        <begin position="25"/>
        <end position="51"/>
    </location>
</feature>
<keyword evidence="6" id="KW-0472">Membrane</keyword>
<evidence type="ECO:0000256" key="2">
    <source>
        <dbReference type="ARBA" id="ARBA00023040"/>
    </source>
</evidence>
<dbReference type="PANTHER" id="PTHR24232:SF41">
    <property type="entry name" value="LYSOPHOSPHATIDIC ACID RECEPTOR 4"/>
    <property type="match status" value="1"/>
</dbReference>
<feature type="transmembrane region" description="Helical" evidence="6">
    <location>
        <begin position="260"/>
        <end position="277"/>
    </location>
</feature>
<evidence type="ECO:0000256" key="1">
    <source>
        <dbReference type="ARBA" id="ARBA00004141"/>
    </source>
</evidence>
<proteinExistence type="predicted"/>
<keyword evidence="5" id="KW-0807">Transducer</keyword>
<keyword evidence="3" id="KW-0675">Receptor</keyword>
<dbReference type="GO" id="GO:0070915">
    <property type="term" value="F:lysophosphatidic acid receptor activity"/>
    <property type="evidence" value="ECO:0007669"/>
    <property type="project" value="TreeGrafter"/>
</dbReference>
<dbReference type="Proteomes" id="UP001488805">
    <property type="component" value="Unassembled WGS sequence"/>
</dbReference>
<reference evidence="7 8" key="1">
    <citation type="journal article" date="2024" name="Genome Biol. Evol.">
        <title>Chromosome-level genome assembly of the viviparous eelpout Zoarces viviparus.</title>
        <authorList>
            <person name="Fuhrmann N."/>
            <person name="Brasseur M.V."/>
            <person name="Bakowski C.E."/>
            <person name="Podsiadlowski L."/>
            <person name="Prost S."/>
            <person name="Krehenwinkel H."/>
            <person name="Mayer C."/>
        </authorList>
    </citation>
    <scope>NUCLEOTIDE SEQUENCE [LARGE SCALE GENOMIC DNA]</scope>
    <source>
        <strain evidence="7">NO-MEL_2022_Ind0_liver</strain>
    </source>
</reference>
<keyword evidence="4" id="KW-0325">Glycoprotein</keyword>
<evidence type="ECO:0000256" key="5">
    <source>
        <dbReference type="ARBA" id="ARBA00023224"/>
    </source>
</evidence>
<feature type="transmembrane region" description="Helical" evidence="6">
    <location>
        <begin position="217"/>
        <end position="240"/>
    </location>
</feature>
<keyword evidence="6" id="KW-1133">Transmembrane helix</keyword>
<dbReference type="SUPFAM" id="SSF81321">
    <property type="entry name" value="Family A G protein-coupled receptor-like"/>
    <property type="match status" value="1"/>
</dbReference>
<evidence type="ECO:0000313" key="8">
    <source>
        <dbReference type="Proteomes" id="UP001488805"/>
    </source>
</evidence>
<dbReference type="EMBL" id="JBCEZU010000145">
    <property type="protein sequence ID" value="KAK9525132.1"/>
    <property type="molecule type" value="Genomic_DNA"/>
</dbReference>
<sequence>MSVNSSSASNSSLDSEPFHCSESTVAVSIGAAFSITRAALLLPISILVLYLGRQRSSATTSDSDVFVHHMAAAELIWCLGSASYYGGSFTGLAEMMDMGYWLQAVSYYGEGLFQVLTCVERYLAVVHPVTYLGLRKGPGVRIRNISVGCVWLLCCGWNCVTALLIPSLTVLSLLFLLPLNILIVSFCSLSILCVLIRPGPGEVGGNKGRVDQSKQRASHTVMAIAGVLWFWFVGLLGIVALEATQPLSTEVHCVLKASLLWFYLPSSLALPLIYLHRAGKLPCCSSKSA</sequence>
<keyword evidence="8" id="KW-1185">Reference proteome</keyword>
<gene>
    <name evidence="7" type="ORF">VZT92_017461</name>
</gene>
<dbReference type="AlphaFoldDB" id="A0AAW1ES72"/>
<dbReference type="GO" id="GO:0005886">
    <property type="term" value="C:plasma membrane"/>
    <property type="evidence" value="ECO:0007669"/>
    <property type="project" value="TreeGrafter"/>
</dbReference>
<feature type="transmembrane region" description="Helical" evidence="6">
    <location>
        <begin position="171"/>
        <end position="196"/>
    </location>
</feature>
<evidence type="ECO:0008006" key="9">
    <source>
        <dbReference type="Google" id="ProtNLM"/>
    </source>
</evidence>
<evidence type="ECO:0000313" key="7">
    <source>
        <dbReference type="EMBL" id="KAK9525132.1"/>
    </source>
</evidence>
<dbReference type="PANTHER" id="PTHR24232">
    <property type="entry name" value="G-PROTEIN COUPLED RECEPTOR"/>
    <property type="match status" value="1"/>
</dbReference>
<feature type="transmembrane region" description="Helical" evidence="6">
    <location>
        <begin position="145"/>
        <end position="165"/>
    </location>
</feature>
<keyword evidence="2" id="KW-0297">G-protein coupled receptor</keyword>
<comment type="subcellular location">
    <subcellularLocation>
        <location evidence="1">Membrane</location>
        <topology evidence="1">Multi-pass membrane protein</topology>
    </subcellularLocation>
</comment>
<evidence type="ECO:0000256" key="4">
    <source>
        <dbReference type="ARBA" id="ARBA00023180"/>
    </source>
</evidence>
<comment type="caution">
    <text evidence="7">The sequence shown here is derived from an EMBL/GenBank/DDBJ whole genome shotgun (WGS) entry which is preliminary data.</text>
</comment>
<protein>
    <recommendedName>
        <fullName evidence="9">G-protein coupled receptors family 1 profile domain-containing protein</fullName>
    </recommendedName>
</protein>
<evidence type="ECO:0000256" key="3">
    <source>
        <dbReference type="ARBA" id="ARBA00023170"/>
    </source>
</evidence>
<dbReference type="GO" id="GO:0007200">
    <property type="term" value="P:phospholipase C-activating G protein-coupled receptor signaling pathway"/>
    <property type="evidence" value="ECO:0007669"/>
    <property type="project" value="TreeGrafter"/>
</dbReference>
<name>A0AAW1ES72_ZOAVI</name>
<dbReference type="GO" id="GO:0035025">
    <property type="term" value="P:positive regulation of Rho protein signal transduction"/>
    <property type="evidence" value="ECO:0007669"/>
    <property type="project" value="TreeGrafter"/>
</dbReference>
<organism evidence="7 8">
    <name type="scientific">Zoarces viviparus</name>
    <name type="common">Viviparous eelpout</name>
    <name type="synonym">Blennius viviparus</name>
    <dbReference type="NCBI Taxonomy" id="48416"/>
    <lineage>
        <taxon>Eukaryota</taxon>
        <taxon>Metazoa</taxon>
        <taxon>Chordata</taxon>
        <taxon>Craniata</taxon>
        <taxon>Vertebrata</taxon>
        <taxon>Euteleostomi</taxon>
        <taxon>Actinopterygii</taxon>
        <taxon>Neopterygii</taxon>
        <taxon>Teleostei</taxon>
        <taxon>Neoteleostei</taxon>
        <taxon>Acanthomorphata</taxon>
        <taxon>Eupercaria</taxon>
        <taxon>Perciformes</taxon>
        <taxon>Cottioidei</taxon>
        <taxon>Zoarcales</taxon>
        <taxon>Zoarcidae</taxon>
        <taxon>Zoarcinae</taxon>
        <taxon>Zoarces</taxon>
    </lineage>
</organism>
<dbReference type="Gene3D" id="1.20.1070.10">
    <property type="entry name" value="Rhodopsin 7-helix transmembrane proteins"/>
    <property type="match status" value="1"/>
</dbReference>
<accession>A0AAW1ES72</accession>
<keyword evidence="6" id="KW-0812">Transmembrane</keyword>
<evidence type="ECO:0000256" key="6">
    <source>
        <dbReference type="SAM" id="Phobius"/>
    </source>
</evidence>